<dbReference type="Pfam" id="PF05170">
    <property type="entry name" value="AsmA"/>
    <property type="match status" value="1"/>
</dbReference>
<dbReference type="GO" id="GO:0005886">
    <property type="term" value="C:plasma membrane"/>
    <property type="evidence" value="ECO:0007669"/>
    <property type="project" value="TreeGrafter"/>
</dbReference>
<dbReference type="Proteomes" id="UP000094501">
    <property type="component" value="Unassembled WGS sequence"/>
</dbReference>
<feature type="domain" description="AsmA" evidence="2">
    <location>
        <begin position="449"/>
        <end position="743"/>
    </location>
</feature>
<dbReference type="EMBL" id="LPWG01000011">
    <property type="protein sequence ID" value="ODR99189.1"/>
    <property type="molecule type" value="Genomic_DNA"/>
</dbReference>
<evidence type="ECO:0000256" key="1">
    <source>
        <dbReference type="SAM" id="MobiDB-lite"/>
    </source>
</evidence>
<dbReference type="RefSeq" id="WP_069437130.1">
    <property type="nucleotide sequence ID" value="NZ_LPWG01000011.1"/>
</dbReference>
<accession>A0A1E3W0A0</accession>
<gene>
    <name evidence="3" type="ORF">AUC68_04035</name>
</gene>
<dbReference type="PANTHER" id="PTHR30441:SF4">
    <property type="entry name" value="PROTEIN ASMA"/>
    <property type="match status" value="1"/>
</dbReference>
<organism evidence="3 4">
    <name type="scientific">Methyloceanibacter methanicus</name>
    <dbReference type="NCBI Taxonomy" id="1774968"/>
    <lineage>
        <taxon>Bacteria</taxon>
        <taxon>Pseudomonadati</taxon>
        <taxon>Pseudomonadota</taxon>
        <taxon>Alphaproteobacteria</taxon>
        <taxon>Hyphomicrobiales</taxon>
        <taxon>Hyphomicrobiaceae</taxon>
        <taxon>Methyloceanibacter</taxon>
    </lineage>
</organism>
<dbReference type="InterPro" id="IPR052894">
    <property type="entry name" value="AsmA-related"/>
</dbReference>
<protein>
    <recommendedName>
        <fullName evidence="2">AsmA domain-containing protein</fullName>
    </recommendedName>
</protein>
<keyword evidence="4" id="KW-1185">Reference proteome</keyword>
<dbReference type="OrthoDB" id="8429176at2"/>
<dbReference type="AlphaFoldDB" id="A0A1E3W0A0"/>
<evidence type="ECO:0000313" key="4">
    <source>
        <dbReference type="Proteomes" id="UP000094501"/>
    </source>
</evidence>
<feature type="compositionally biased region" description="Basic and acidic residues" evidence="1">
    <location>
        <begin position="904"/>
        <end position="932"/>
    </location>
</feature>
<dbReference type="PANTHER" id="PTHR30441">
    <property type="entry name" value="DUF748 DOMAIN-CONTAINING PROTEIN"/>
    <property type="match status" value="1"/>
</dbReference>
<comment type="caution">
    <text evidence="3">The sequence shown here is derived from an EMBL/GenBank/DDBJ whole genome shotgun (WGS) entry which is preliminary data.</text>
</comment>
<dbReference type="STRING" id="1774968.AUC68_04035"/>
<feature type="region of interest" description="Disordered" evidence="1">
    <location>
        <begin position="880"/>
        <end position="932"/>
    </location>
</feature>
<feature type="compositionally biased region" description="Basic and acidic residues" evidence="1">
    <location>
        <begin position="881"/>
        <end position="895"/>
    </location>
</feature>
<sequence length="932" mass="98891">MSLSSFLRTILQVGFVFLLILAIPVMGLVVLSAGPLEEVRRKAAEYFLTEAIDVPVKVSGPVEIGFSLAPTVSLQDIAAAESGLPSDMKMLSIKAVSVEIPLLPLLRGHLDLSGLTVDGLKVAIDIPAGRDTEAAGVEAIAAFVENVVHSNVSSNFELRDATLDLTDQESGFTLGYRLDAVVSKAKDDGSIDVHAKGSLNGEPWKLDGDVKPLAGGNERTFDFSVAHAGLAAGFTGDYTFGSAGDAVDLKVTAKAPSLGRLLTIYEIKGDLQGTFDLSGQISGSLEALKLSDLDLELAFESGDVYTLTGGIEDLSAGTGLDLVLDGKIKQHEQPDSQVWPFLKVGVTGFSGKLQGSHAGVLVRDLTIDTTALDTTLSTLGPITAERLYKDKQGRLGVYDLVVLAGDAKHPGVRITGDVKDIIDFKGVDLKGDIDIPTTEFLDLTVKKNVEGLGRFTGDFAVSDADGSLGLEALSAKVTGSKLLALALTLSFDDVQAGDDFKLVTSLDVPSFEALAAALGSKVADVGPVKFDGTVSGGKNKIDLAGTALAGETTIKGELSGTVSDSKPALTGSVFSPLLHLSDMRKLHAVGVTYLENVDKKDLDVVDYGKMWKDLPVDLKIDVAKIAGGGSGASEIKGRVTYLDGIVGLEPLSLTYLGGRASASGKIDTQKKPTSFALKGSVDSLRIGRILNEAKMPFPVRGSLDVEYDLSGSGDSVTEIPRTLSGSATSSLRDGWIGSDLINLTGMSIPAWLLSRGRDGGGAELVCVVAPFAFDEGRATTHGLVFETREVQIVGVGYVNLRRETIDLRFKPQPLQRELIETSQPFAIQGNLDHPKLHLEGAPVLNALAGSLAFPFNALDHIIQPKMDEVRHRPCHVIHTAAPEEREGERREEERGPLGLGIFGHEGEAARAREGTRERRPEHEGLFGRERRR</sequence>
<evidence type="ECO:0000313" key="3">
    <source>
        <dbReference type="EMBL" id="ODR99189.1"/>
    </source>
</evidence>
<evidence type="ECO:0000259" key="2">
    <source>
        <dbReference type="Pfam" id="PF05170"/>
    </source>
</evidence>
<name>A0A1E3W0A0_9HYPH</name>
<dbReference type="GO" id="GO:0090313">
    <property type="term" value="P:regulation of protein targeting to membrane"/>
    <property type="evidence" value="ECO:0007669"/>
    <property type="project" value="TreeGrafter"/>
</dbReference>
<proteinExistence type="predicted"/>
<dbReference type="InterPro" id="IPR007844">
    <property type="entry name" value="AsmA"/>
</dbReference>
<reference evidence="3 4" key="1">
    <citation type="journal article" date="2016" name="Environ. Microbiol.">
        <title>New Methyloceanibacter diversity from North Sea sediments includes methanotroph containing solely the soluble methane monooxygenase.</title>
        <authorList>
            <person name="Vekeman B."/>
            <person name="Kerckhof F.M."/>
            <person name="Cremers G."/>
            <person name="de Vos P."/>
            <person name="Vandamme P."/>
            <person name="Boon N."/>
            <person name="Op den Camp H.J."/>
            <person name="Heylen K."/>
        </authorList>
    </citation>
    <scope>NUCLEOTIDE SEQUENCE [LARGE SCALE GENOMIC DNA]</scope>
    <source>
        <strain evidence="3 4">R-67174</strain>
    </source>
</reference>